<keyword evidence="2" id="KW-0540">Nuclease</keyword>
<keyword evidence="2" id="KW-0378">Hydrolase</keyword>
<accession>A0A2T4DDH3</accession>
<feature type="non-terminal residue" evidence="2">
    <location>
        <position position="63"/>
    </location>
</feature>
<dbReference type="InterPro" id="IPR029052">
    <property type="entry name" value="Metallo-depent_PP-like"/>
</dbReference>
<evidence type="ECO:0000259" key="1">
    <source>
        <dbReference type="Pfam" id="PF00149"/>
    </source>
</evidence>
<dbReference type="Gene3D" id="3.60.21.10">
    <property type="match status" value="1"/>
</dbReference>
<reference evidence="2 3" key="1">
    <citation type="submission" date="2018-03" db="EMBL/GenBank/DDBJ databases">
        <title>Cross-interface Injection: A General Nanoliter Liquid Handling Method Applied to Single Cells Genome Amplification Automated Nanoliter Liquid Handling Applied to Single Cell Multiple Displacement Amplification.</title>
        <authorList>
            <person name="Yun J."/>
            <person name="Xu P."/>
            <person name="Xu J."/>
            <person name="Dai X."/>
            <person name="Wang Y."/>
            <person name="Zheng X."/>
            <person name="Cao C."/>
            <person name="Yi Q."/>
            <person name="Zhu Y."/>
            <person name="Wang L."/>
            <person name="Dong Z."/>
            <person name="Huang Y."/>
            <person name="Huang L."/>
            <person name="Du W."/>
        </authorList>
    </citation>
    <scope>NUCLEOTIDE SEQUENCE [LARGE SCALE GENOMIC DNA]</scope>
    <source>
        <strain evidence="2 3">Z-D1-2</strain>
    </source>
</reference>
<dbReference type="InterPro" id="IPR050535">
    <property type="entry name" value="DNA_Repair-Maintenance_Comp"/>
</dbReference>
<dbReference type="Pfam" id="PF00149">
    <property type="entry name" value="Metallophos"/>
    <property type="match status" value="1"/>
</dbReference>
<name>A0A2T4DDH3_9BACT</name>
<sequence>MKILHTADWHIGKKLHKHELAPDFDLFIDWLCQTISAREVVLLLISGDVFDLANPSSEARKQY</sequence>
<evidence type="ECO:0000313" key="3">
    <source>
        <dbReference type="Proteomes" id="UP000240608"/>
    </source>
</evidence>
<organism evidence="2 3">
    <name type="scientific">Marivirga lumbricoides</name>
    <dbReference type="NCBI Taxonomy" id="1046115"/>
    <lineage>
        <taxon>Bacteria</taxon>
        <taxon>Pseudomonadati</taxon>
        <taxon>Bacteroidota</taxon>
        <taxon>Cytophagia</taxon>
        <taxon>Cytophagales</taxon>
        <taxon>Marivirgaceae</taxon>
        <taxon>Marivirga</taxon>
    </lineage>
</organism>
<feature type="domain" description="Calcineurin-like phosphoesterase" evidence="1">
    <location>
        <begin position="1"/>
        <end position="60"/>
    </location>
</feature>
<proteinExistence type="predicted"/>
<gene>
    <name evidence="2" type="ORF">C9994_14835</name>
</gene>
<evidence type="ECO:0000313" key="2">
    <source>
        <dbReference type="EMBL" id="PTB91870.1"/>
    </source>
</evidence>
<dbReference type="GO" id="GO:0004527">
    <property type="term" value="F:exonuclease activity"/>
    <property type="evidence" value="ECO:0007669"/>
    <property type="project" value="UniProtKB-KW"/>
</dbReference>
<comment type="caution">
    <text evidence="2">The sequence shown here is derived from an EMBL/GenBank/DDBJ whole genome shotgun (WGS) entry which is preliminary data.</text>
</comment>
<keyword evidence="2" id="KW-0269">Exonuclease</keyword>
<dbReference type="InterPro" id="IPR004843">
    <property type="entry name" value="Calcineurin-like_PHP"/>
</dbReference>
<dbReference type="PANTHER" id="PTHR30337">
    <property type="entry name" value="COMPONENT OF ATP-DEPENDENT DSDNA EXONUCLEASE"/>
    <property type="match status" value="1"/>
</dbReference>
<dbReference type="Proteomes" id="UP000240608">
    <property type="component" value="Unassembled WGS sequence"/>
</dbReference>
<dbReference type="PANTHER" id="PTHR30337:SF0">
    <property type="entry name" value="NUCLEASE SBCCD SUBUNIT D"/>
    <property type="match status" value="1"/>
</dbReference>
<dbReference type="SUPFAM" id="SSF56300">
    <property type="entry name" value="Metallo-dependent phosphatases"/>
    <property type="match status" value="1"/>
</dbReference>
<dbReference type="AlphaFoldDB" id="A0A2T4DDH3"/>
<protein>
    <submittedName>
        <fullName evidence="2">Exonuclease sbcCD subunit D</fullName>
    </submittedName>
</protein>
<dbReference type="EMBL" id="PYVU01000295">
    <property type="protein sequence ID" value="PTB91870.1"/>
    <property type="molecule type" value="Genomic_DNA"/>
</dbReference>